<evidence type="ECO:0000313" key="5">
    <source>
        <dbReference type="Proteomes" id="UP000280228"/>
    </source>
</evidence>
<dbReference type="GO" id="GO:0032259">
    <property type="term" value="P:methylation"/>
    <property type="evidence" value="ECO:0007669"/>
    <property type="project" value="UniProtKB-KW"/>
</dbReference>
<keyword evidence="1 4" id="KW-0489">Methyltransferase</keyword>
<dbReference type="GO" id="GO:0009007">
    <property type="term" value="F:site-specific DNA-methyltransferase (adenine-specific) activity"/>
    <property type="evidence" value="ECO:0007669"/>
    <property type="project" value="UniProtKB-EC"/>
</dbReference>
<protein>
    <submittedName>
        <fullName evidence="4">D12 class N6 adenine-specific DNA methyltransferase family protein</fullName>
    </submittedName>
</protein>
<sequence>MSKAHHKAPLPFVGQKRMFLKEFRKILDKIPNYGENWTIIDVFGGSGLLANNAKAYKPNATVIYNDFDGYTKRLAHIDDINRLRAILFEMTKDVPRQKRISDELKGRILQAIDDFDGYVDARSVSTWLLFSGKQINHISELTDHSMYNTVRNSDYDNAQDYLDGLVITHESFDTLIPKFADKPNALLLLDPPYVCTEQKAYALKGYFGMTKFLRLMKLVRPPYLFFSSTRSELLDYMDYLKDCEPVMWELVGDFEKVSVNSHVNYNAEYEDNMIFKF</sequence>
<evidence type="ECO:0000256" key="2">
    <source>
        <dbReference type="ARBA" id="ARBA00022679"/>
    </source>
</evidence>
<evidence type="ECO:0000256" key="3">
    <source>
        <dbReference type="ARBA" id="ARBA00022691"/>
    </source>
</evidence>
<accession>A0A3S9QCD1</accession>
<dbReference type="EMBL" id="CP034662">
    <property type="protein sequence ID" value="AZQ92374.1"/>
    <property type="molecule type" value="Genomic_DNA"/>
</dbReference>
<dbReference type="InterPro" id="IPR012327">
    <property type="entry name" value="MeTrfase_D12"/>
</dbReference>
<evidence type="ECO:0000256" key="1">
    <source>
        <dbReference type="ARBA" id="ARBA00022603"/>
    </source>
</evidence>
<reference evidence="4 5" key="1">
    <citation type="submission" date="2018-12" db="EMBL/GenBank/DDBJ databases">
        <title>Persistence of Moraxella catarrhalis in Chronic Obstructive Pulmonary Disease and Regulation of the Hag/MID Adhesin.</title>
        <authorList>
            <person name="Murphy T."/>
            <person name="Zhao X."/>
            <person name="Vyas G."/>
            <person name="Aluvathingal J."/>
            <person name="Nadendla S."/>
            <person name="Tallon L."/>
            <person name="Tettelin H."/>
        </authorList>
    </citation>
    <scope>NUCLEOTIDE SEQUENCE [LARGE SCALE GENOMIC DNA]</scope>
    <source>
        <strain evidence="4 5">46P58B1</strain>
    </source>
</reference>
<dbReference type="SUPFAM" id="SSF53335">
    <property type="entry name" value="S-adenosyl-L-methionine-dependent methyltransferases"/>
    <property type="match status" value="1"/>
</dbReference>
<evidence type="ECO:0000313" key="4">
    <source>
        <dbReference type="EMBL" id="AZQ92374.1"/>
    </source>
</evidence>
<dbReference type="InterPro" id="IPR029063">
    <property type="entry name" value="SAM-dependent_MTases_sf"/>
</dbReference>
<gene>
    <name evidence="4" type="ORF">EJK53_1701</name>
</gene>
<organism evidence="4 5">
    <name type="scientific">Moraxella catarrhalis</name>
    <name type="common">Branhamella catarrhalis</name>
    <dbReference type="NCBI Taxonomy" id="480"/>
    <lineage>
        <taxon>Bacteria</taxon>
        <taxon>Pseudomonadati</taxon>
        <taxon>Pseudomonadota</taxon>
        <taxon>Gammaproteobacteria</taxon>
        <taxon>Moraxellales</taxon>
        <taxon>Moraxellaceae</taxon>
        <taxon>Moraxella</taxon>
    </lineage>
</organism>
<dbReference type="GO" id="GO:0009307">
    <property type="term" value="P:DNA restriction-modification system"/>
    <property type="evidence" value="ECO:0007669"/>
    <property type="project" value="InterPro"/>
</dbReference>
<dbReference type="AlphaFoldDB" id="A0A3S9QCD1"/>
<dbReference type="RefSeq" id="WP_126705154.1">
    <property type="nucleotide sequence ID" value="NZ_CP034662.1"/>
</dbReference>
<dbReference type="Proteomes" id="UP000280228">
    <property type="component" value="Chromosome"/>
</dbReference>
<dbReference type="PRINTS" id="PR00505">
    <property type="entry name" value="D12N6MTFRASE"/>
</dbReference>
<proteinExistence type="predicted"/>
<keyword evidence="2 4" id="KW-0808">Transferase</keyword>
<name>A0A3S9QCD1_MORCA</name>
<keyword evidence="3" id="KW-0949">S-adenosyl-L-methionine</keyword>